<protein>
    <submittedName>
        <fullName evidence="1">Uncharacterized protein</fullName>
    </submittedName>
</protein>
<sequence>MTIRLYELVKLRIWDVRISVPTAPEVGLYLDGCFFTSYNRKWKDTHEEVSMKAYAEEAEEFKLKHIYSHIAATEHKEELMELSGYRIWCNRDLLDHPDFNNQKSNPSKKADPFLDLVASGRVCVRPICYYGNATVAEIDLEHLATAMKDRLNLVFPFIQELRNRYSCGSETSITDTIIPRI</sequence>
<name>A0ACB9DGG6_ARCLA</name>
<reference evidence="1 2" key="2">
    <citation type="journal article" date="2022" name="Mol. Ecol. Resour.">
        <title>The genomes of chicory, endive, great burdock and yacon provide insights into Asteraceae paleo-polyploidization history and plant inulin production.</title>
        <authorList>
            <person name="Fan W."/>
            <person name="Wang S."/>
            <person name="Wang H."/>
            <person name="Wang A."/>
            <person name="Jiang F."/>
            <person name="Liu H."/>
            <person name="Zhao H."/>
            <person name="Xu D."/>
            <person name="Zhang Y."/>
        </authorList>
    </citation>
    <scope>NUCLEOTIDE SEQUENCE [LARGE SCALE GENOMIC DNA]</scope>
    <source>
        <strain evidence="2">cv. Niubang</strain>
    </source>
</reference>
<proteinExistence type="predicted"/>
<organism evidence="1 2">
    <name type="scientific">Arctium lappa</name>
    <name type="common">Greater burdock</name>
    <name type="synonym">Lappa major</name>
    <dbReference type="NCBI Taxonomy" id="4217"/>
    <lineage>
        <taxon>Eukaryota</taxon>
        <taxon>Viridiplantae</taxon>
        <taxon>Streptophyta</taxon>
        <taxon>Embryophyta</taxon>
        <taxon>Tracheophyta</taxon>
        <taxon>Spermatophyta</taxon>
        <taxon>Magnoliopsida</taxon>
        <taxon>eudicotyledons</taxon>
        <taxon>Gunneridae</taxon>
        <taxon>Pentapetalae</taxon>
        <taxon>asterids</taxon>
        <taxon>campanulids</taxon>
        <taxon>Asterales</taxon>
        <taxon>Asteraceae</taxon>
        <taxon>Carduoideae</taxon>
        <taxon>Cardueae</taxon>
        <taxon>Arctiinae</taxon>
        <taxon>Arctium</taxon>
    </lineage>
</organism>
<evidence type="ECO:0000313" key="2">
    <source>
        <dbReference type="Proteomes" id="UP001055879"/>
    </source>
</evidence>
<keyword evidence="2" id="KW-1185">Reference proteome</keyword>
<evidence type="ECO:0000313" key="1">
    <source>
        <dbReference type="EMBL" id="KAI3745748.1"/>
    </source>
</evidence>
<reference evidence="2" key="1">
    <citation type="journal article" date="2022" name="Mol. Ecol. Resour.">
        <title>The genomes of chicory, endive, great burdock and yacon provide insights into Asteraceae palaeo-polyploidization history and plant inulin production.</title>
        <authorList>
            <person name="Fan W."/>
            <person name="Wang S."/>
            <person name="Wang H."/>
            <person name="Wang A."/>
            <person name="Jiang F."/>
            <person name="Liu H."/>
            <person name="Zhao H."/>
            <person name="Xu D."/>
            <person name="Zhang Y."/>
        </authorList>
    </citation>
    <scope>NUCLEOTIDE SEQUENCE [LARGE SCALE GENOMIC DNA]</scope>
    <source>
        <strain evidence="2">cv. Niubang</strain>
    </source>
</reference>
<dbReference type="EMBL" id="CM042049">
    <property type="protein sequence ID" value="KAI3745748.1"/>
    <property type="molecule type" value="Genomic_DNA"/>
</dbReference>
<comment type="caution">
    <text evidence="1">The sequence shown here is derived from an EMBL/GenBank/DDBJ whole genome shotgun (WGS) entry which is preliminary data.</text>
</comment>
<accession>A0ACB9DGG6</accession>
<gene>
    <name evidence="1" type="ORF">L6452_08154</name>
</gene>
<dbReference type="Proteomes" id="UP001055879">
    <property type="component" value="Linkage Group LG03"/>
</dbReference>